<dbReference type="NCBIfam" id="TIGR00097">
    <property type="entry name" value="HMP-P_kinase"/>
    <property type="match status" value="1"/>
</dbReference>
<keyword evidence="4" id="KW-0067">ATP-binding</keyword>
<evidence type="ECO:0000259" key="6">
    <source>
        <dbReference type="Pfam" id="PF10120"/>
    </source>
</evidence>
<dbReference type="Gene3D" id="3.40.225.10">
    <property type="entry name" value="Class II aldolase/adducin N-terminal domain"/>
    <property type="match status" value="1"/>
</dbReference>
<protein>
    <submittedName>
        <fullName evidence="7">Bifunctional hydroxymethylpyrimidine kinase/phosphomethylpyrimidine kinase</fullName>
    </submittedName>
</protein>
<dbReference type="GO" id="GO:0009228">
    <property type="term" value="P:thiamine biosynthetic process"/>
    <property type="evidence" value="ECO:0007669"/>
    <property type="project" value="InterPro"/>
</dbReference>
<dbReference type="InterPro" id="IPR013749">
    <property type="entry name" value="PM/HMP-P_kinase-1"/>
</dbReference>
<keyword evidence="1" id="KW-0808">Transferase</keyword>
<sequence length="459" mass="50403">MNSSWWRKLYPVAITIAGSDSGGGAGIEADLKTFAAMSVHGTVALTSITAQNTYSVTAVYDLPPEIIVKQIETVWEDTRIDAGKTGMLSNSNTIRAVASVVSKLGFPLVVDPVMIAKSGAALLKPDAVESLIKYLIPIAKVVTPNRFEAEKLTNININNIDDARAAAKYIVKELGAEAAVVKGGHIESTNDVIDIVYYNGSFYEFPGPRIPDGCRHGTGCSFSAAIAAGLARGLGVVEAIRLAKEFMYTVIKHGVKIGKGFCPVNPIAWLEIPAEKYRVIENLKQAVQIIKLNQEYFIKYIPETGMNIVMAINPKYVESINDIAGIRGRIVKYSDRELRIGDIDFGASTHLARLLLAIIKYDPEIRAVMNIKYSDEIVEKARSINYKVVYVDRRNEPESIKSIEGYSMQWIVDEALKLSKGETPDIIYDKGDIGKEPMIRIFGKTAIDVVNKTLNIIKT</sequence>
<dbReference type="GO" id="GO:0005829">
    <property type="term" value="C:cytosol"/>
    <property type="evidence" value="ECO:0007669"/>
    <property type="project" value="TreeGrafter"/>
</dbReference>
<dbReference type="InterPro" id="IPR004399">
    <property type="entry name" value="HMP/HMP-P_kinase_dom"/>
</dbReference>
<proteinExistence type="predicted"/>
<evidence type="ECO:0000256" key="4">
    <source>
        <dbReference type="ARBA" id="ARBA00022840"/>
    </source>
</evidence>
<dbReference type="InterPro" id="IPR029056">
    <property type="entry name" value="Ribokinase-like"/>
</dbReference>
<evidence type="ECO:0000256" key="3">
    <source>
        <dbReference type="ARBA" id="ARBA00022777"/>
    </source>
</evidence>
<dbReference type="SUPFAM" id="SSF53613">
    <property type="entry name" value="Ribokinase-like"/>
    <property type="match status" value="1"/>
</dbReference>
<keyword evidence="2" id="KW-0547">Nucleotide-binding</keyword>
<dbReference type="EMBL" id="DTAN01000053">
    <property type="protein sequence ID" value="HGU64847.1"/>
    <property type="molecule type" value="Genomic_DNA"/>
</dbReference>
<evidence type="ECO:0000259" key="5">
    <source>
        <dbReference type="Pfam" id="PF08543"/>
    </source>
</evidence>
<dbReference type="Pfam" id="PF08543">
    <property type="entry name" value="Phos_pyr_kin"/>
    <property type="match status" value="1"/>
</dbReference>
<name>A0A7C4D8C2_STAMA</name>
<dbReference type="FunFam" id="3.40.1190.20:FF:000003">
    <property type="entry name" value="Phosphomethylpyrimidine kinase ThiD"/>
    <property type="match status" value="1"/>
</dbReference>
<organism evidence="7">
    <name type="scientific">Staphylothermus marinus</name>
    <dbReference type="NCBI Taxonomy" id="2280"/>
    <lineage>
        <taxon>Archaea</taxon>
        <taxon>Thermoproteota</taxon>
        <taxon>Thermoprotei</taxon>
        <taxon>Desulfurococcales</taxon>
        <taxon>Desulfurococcaceae</taxon>
        <taxon>Staphylothermus</taxon>
    </lineage>
</organism>
<accession>A0A7C4D8C2</accession>
<dbReference type="GO" id="GO:0008902">
    <property type="term" value="F:hydroxymethylpyrimidine kinase activity"/>
    <property type="evidence" value="ECO:0007669"/>
    <property type="project" value="TreeGrafter"/>
</dbReference>
<dbReference type="PANTHER" id="PTHR20858:SF17">
    <property type="entry name" value="HYDROXYMETHYLPYRIMIDINE_PHOSPHOMETHYLPYRIMIDINE KINASE THI20-RELATED"/>
    <property type="match status" value="1"/>
</dbReference>
<dbReference type="Pfam" id="PF10120">
    <property type="entry name" value="ThiN"/>
    <property type="match status" value="1"/>
</dbReference>
<evidence type="ECO:0000256" key="2">
    <source>
        <dbReference type="ARBA" id="ARBA00022741"/>
    </source>
</evidence>
<dbReference type="InterPro" id="IPR036409">
    <property type="entry name" value="Aldolase_II/adducin_N_sf"/>
</dbReference>
<gene>
    <name evidence="8" type="ORF">ENT92_01340</name>
    <name evidence="7" type="ORF">ENU14_07435</name>
</gene>
<evidence type="ECO:0000313" key="7">
    <source>
        <dbReference type="EMBL" id="HGM59394.1"/>
    </source>
</evidence>
<evidence type="ECO:0000313" key="8">
    <source>
        <dbReference type="EMBL" id="HGU64847.1"/>
    </source>
</evidence>
<dbReference type="NCBIfam" id="NF006346">
    <property type="entry name" value="PRK08573.1"/>
    <property type="match status" value="1"/>
</dbReference>
<reference evidence="7" key="1">
    <citation type="journal article" date="2020" name="mSystems">
        <title>Genome- and Community-Level Interaction Insights into Carbon Utilization and Element Cycling Functions of Hydrothermarchaeota in Hydrothermal Sediment.</title>
        <authorList>
            <person name="Zhou Z."/>
            <person name="Liu Y."/>
            <person name="Xu W."/>
            <person name="Pan J."/>
            <person name="Luo Z.H."/>
            <person name="Li M."/>
        </authorList>
    </citation>
    <scope>NUCLEOTIDE SEQUENCE [LARGE SCALE GENOMIC DNA]</scope>
    <source>
        <strain evidence="8">SpSt-622</strain>
        <strain evidence="7">SpSt-642</strain>
    </source>
</reference>
<dbReference type="GO" id="GO:0008972">
    <property type="term" value="F:phosphomethylpyrimidine kinase activity"/>
    <property type="evidence" value="ECO:0007669"/>
    <property type="project" value="InterPro"/>
</dbReference>
<dbReference type="GO" id="GO:0005524">
    <property type="term" value="F:ATP binding"/>
    <property type="evidence" value="ECO:0007669"/>
    <property type="project" value="UniProtKB-KW"/>
</dbReference>
<dbReference type="EMBL" id="DTBJ01000061">
    <property type="protein sequence ID" value="HGM59394.1"/>
    <property type="molecule type" value="Genomic_DNA"/>
</dbReference>
<feature type="domain" description="Pyridoxamine kinase/Phosphomethylpyrimidine kinase" evidence="5">
    <location>
        <begin position="20"/>
        <end position="265"/>
    </location>
</feature>
<dbReference type="InterPro" id="IPR019293">
    <property type="entry name" value="ThiN"/>
</dbReference>
<dbReference type="Gene3D" id="3.40.1190.20">
    <property type="match status" value="1"/>
</dbReference>
<dbReference type="SUPFAM" id="SSF53639">
    <property type="entry name" value="AraD/HMP-PK domain-like"/>
    <property type="match status" value="1"/>
</dbReference>
<evidence type="ECO:0000256" key="1">
    <source>
        <dbReference type="ARBA" id="ARBA00022679"/>
    </source>
</evidence>
<feature type="domain" description="Thiamine-phosphate synthase ThiN" evidence="6">
    <location>
        <begin position="282"/>
        <end position="454"/>
    </location>
</feature>
<dbReference type="PANTHER" id="PTHR20858">
    <property type="entry name" value="PHOSPHOMETHYLPYRIMIDINE KINASE"/>
    <property type="match status" value="1"/>
</dbReference>
<comment type="caution">
    <text evidence="7">The sequence shown here is derived from an EMBL/GenBank/DDBJ whole genome shotgun (WGS) entry which is preliminary data.</text>
</comment>
<keyword evidence="3 7" id="KW-0418">Kinase</keyword>
<dbReference type="CDD" id="cd01169">
    <property type="entry name" value="HMPP_kinase"/>
    <property type="match status" value="1"/>
</dbReference>
<dbReference type="AlphaFoldDB" id="A0A7C4D8C2"/>